<evidence type="ECO:0000256" key="1">
    <source>
        <dbReference type="PROSITE-ProRule" id="PRU00047"/>
    </source>
</evidence>
<accession>A0A418ASB3</accession>
<evidence type="ECO:0000313" key="6">
    <source>
        <dbReference type="Proteomes" id="UP000285060"/>
    </source>
</evidence>
<feature type="domain" description="CCHC-type" evidence="3">
    <location>
        <begin position="153"/>
        <end position="168"/>
    </location>
</feature>
<feature type="compositionally biased region" description="Basic and acidic residues" evidence="2">
    <location>
        <begin position="90"/>
        <end position="121"/>
    </location>
</feature>
<dbReference type="AlphaFoldDB" id="A0A418ASB3"/>
<feature type="domain" description="Peptidase A2" evidence="4">
    <location>
        <begin position="214"/>
        <end position="229"/>
    </location>
</feature>
<dbReference type="InterPro" id="IPR001878">
    <property type="entry name" value="Znf_CCHC"/>
</dbReference>
<keyword evidence="1" id="KW-0479">Metal-binding</keyword>
<dbReference type="GO" id="GO:0004190">
    <property type="term" value="F:aspartic-type endopeptidase activity"/>
    <property type="evidence" value="ECO:0007669"/>
    <property type="project" value="InterPro"/>
</dbReference>
<keyword evidence="1" id="KW-0862">Zinc</keyword>
<feature type="region of interest" description="Disordered" evidence="2">
    <location>
        <begin position="83"/>
        <end position="152"/>
    </location>
</feature>
<keyword evidence="1" id="KW-0863">Zinc-finger</keyword>
<reference evidence="5 6" key="1">
    <citation type="submission" date="2018-08" db="EMBL/GenBank/DDBJ databases">
        <title>Aphanomyces genome sequencing and annotation.</title>
        <authorList>
            <person name="Minardi D."/>
            <person name="Oidtmann B."/>
            <person name="Van Der Giezen M."/>
            <person name="Studholme D.J."/>
        </authorList>
    </citation>
    <scope>NUCLEOTIDE SEQUENCE [LARGE SCALE GENOMIC DNA]</scope>
    <source>
        <strain evidence="5 6">NJM0002</strain>
    </source>
</reference>
<organism evidence="5 6">
    <name type="scientific">Aphanomyces invadans</name>
    <dbReference type="NCBI Taxonomy" id="157072"/>
    <lineage>
        <taxon>Eukaryota</taxon>
        <taxon>Sar</taxon>
        <taxon>Stramenopiles</taxon>
        <taxon>Oomycota</taxon>
        <taxon>Saprolegniomycetes</taxon>
        <taxon>Saprolegniales</taxon>
        <taxon>Verrucalvaceae</taxon>
        <taxon>Aphanomyces</taxon>
    </lineage>
</organism>
<proteinExistence type="predicted"/>
<dbReference type="VEuPathDB" id="FungiDB:H310_11315"/>
<dbReference type="GO" id="GO:0008270">
    <property type="term" value="F:zinc ion binding"/>
    <property type="evidence" value="ECO:0007669"/>
    <property type="project" value="UniProtKB-KW"/>
</dbReference>
<name>A0A418ASB3_9STRA</name>
<dbReference type="InterPro" id="IPR001995">
    <property type="entry name" value="Peptidase_A2_cat"/>
</dbReference>
<keyword evidence="6" id="KW-1185">Reference proteome</keyword>
<evidence type="ECO:0000259" key="3">
    <source>
        <dbReference type="PROSITE" id="PS50158"/>
    </source>
</evidence>
<dbReference type="Proteomes" id="UP000285060">
    <property type="component" value="Unassembled WGS sequence"/>
</dbReference>
<dbReference type="PROSITE" id="PS50175">
    <property type="entry name" value="ASP_PROT_RETROV"/>
    <property type="match status" value="1"/>
</dbReference>
<dbReference type="EMBL" id="QUSY01000644">
    <property type="protein sequence ID" value="RHY28105.1"/>
    <property type="molecule type" value="Genomic_DNA"/>
</dbReference>
<dbReference type="PROSITE" id="PS50158">
    <property type="entry name" value="ZF_CCHC"/>
    <property type="match status" value="1"/>
</dbReference>
<dbReference type="GO" id="GO:0006508">
    <property type="term" value="P:proteolysis"/>
    <property type="evidence" value="ECO:0007669"/>
    <property type="project" value="InterPro"/>
</dbReference>
<evidence type="ECO:0008006" key="7">
    <source>
        <dbReference type="Google" id="ProtNLM"/>
    </source>
</evidence>
<dbReference type="GO" id="GO:0003676">
    <property type="term" value="F:nucleic acid binding"/>
    <property type="evidence" value="ECO:0007669"/>
    <property type="project" value="InterPro"/>
</dbReference>
<gene>
    <name evidence="5" type="ORF">DYB32_006255</name>
</gene>
<protein>
    <recommendedName>
        <fullName evidence="7">Peptidase A2 domain-containing protein</fullName>
    </recommendedName>
</protein>
<evidence type="ECO:0000256" key="2">
    <source>
        <dbReference type="SAM" id="MobiDB-lite"/>
    </source>
</evidence>
<comment type="caution">
    <text evidence="5">The sequence shown here is derived from an EMBL/GenBank/DDBJ whole genome shotgun (WGS) entry which is preliminary data.</text>
</comment>
<evidence type="ECO:0000259" key="4">
    <source>
        <dbReference type="PROSITE" id="PS50175"/>
    </source>
</evidence>
<evidence type="ECO:0000313" key="5">
    <source>
        <dbReference type="EMBL" id="RHY28105.1"/>
    </source>
</evidence>
<sequence length="340" mass="36924">MLDDLMRVLEHDHQEWVLHQEGKVVVEVMARAIRPETLKSAVQKQLQLQRNKGLKSDVFRFVNWLRQFSAGFQLYVGLEEASVAAPTSKTDGERTSRGRRSEGGGRSEGRNDGGAKSRNDGGGKSLPKSPPSDKPEASGVKGEAAPKKRRGGCLKCGEMSHRVVECPKCAPGEAQRLLDSLVKKRQERVSVLADKSSRRSTDRGALVEDVVRVENVLLDTGADVNVVSRGVMEALATGGITVDVVEHAKPQLVFPYGETAAPLKMSRRATFGNVTLDTTCGPLVLRGLKAWIDDTASTIDLIISRPVMEVLGFSVDDLLVGARRQKSEWDVSDGVEQGSA</sequence>